<dbReference type="EMBL" id="JADNYJ010000111">
    <property type="protein sequence ID" value="KAF8884081.1"/>
    <property type="molecule type" value="Genomic_DNA"/>
</dbReference>
<gene>
    <name evidence="1" type="ORF">CPB84DRAFT_1789578</name>
</gene>
<evidence type="ECO:0000313" key="2">
    <source>
        <dbReference type="Proteomes" id="UP000724874"/>
    </source>
</evidence>
<accession>A0A9P5NHP8</accession>
<dbReference type="Proteomes" id="UP000724874">
    <property type="component" value="Unassembled WGS sequence"/>
</dbReference>
<reference evidence="1" key="1">
    <citation type="submission" date="2020-11" db="EMBL/GenBank/DDBJ databases">
        <authorList>
            <consortium name="DOE Joint Genome Institute"/>
            <person name="Ahrendt S."/>
            <person name="Riley R."/>
            <person name="Andreopoulos W."/>
            <person name="LaButti K."/>
            <person name="Pangilinan J."/>
            <person name="Ruiz-duenas F.J."/>
            <person name="Barrasa J.M."/>
            <person name="Sanchez-Garcia M."/>
            <person name="Camarero S."/>
            <person name="Miyauchi S."/>
            <person name="Serrano A."/>
            <person name="Linde D."/>
            <person name="Babiker R."/>
            <person name="Drula E."/>
            <person name="Ayuso-Fernandez I."/>
            <person name="Pacheco R."/>
            <person name="Padilla G."/>
            <person name="Ferreira P."/>
            <person name="Barriuso J."/>
            <person name="Kellner H."/>
            <person name="Castanera R."/>
            <person name="Alfaro M."/>
            <person name="Ramirez L."/>
            <person name="Pisabarro A.G."/>
            <person name="Kuo A."/>
            <person name="Tritt A."/>
            <person name="Lipzen A."/>
            <person name="He G."/>
            <person name="Yan M."/>
            <person name="Ng V."/>
            <person name="Cullen D."/>
            <person name="Martin F."/>
            <person name="Rosso M.-N."/>
            <person name="Henrissat B."/>
            <person name="Hibbett D."/>
            <person name="Martinez A.T."/>
            <person name="Grigoriev I.V."/>
        </authorList>
    </citation>
    <scope>NUCLEOTIDE SEQUENCE</scope>
    <source>
        <strain evidence="1">AH 44721</strain>
    </source>
</reference>
<proteinExistence type="predicted"/>
<sequence>MPYLPFLRKANIPLVRTSKRRISLLHPFHHLISHHCLTTVWDCKAGVPYRLSLRLLLNILQVWKPFRKSPHHQAMPRLSRRLCNCNLRCSIHQIIDMLYRASRFRTSTVTAAHLILHRRLQTLLCLHIPNPPSPPSQPRQMITIGGTGAVGEITVRLLDRHLLDDLVLLGPILQSQ</sequence>
<keyword evidence="2" id="KW-1185">Reference proteome</keyword>
<evidence type="ECO:0000313" key="1">
    <source>
        <dbReference type="EMBL" id="KAF8884081.1"/>
    </source>
</evidence>
<comment type="caution">
    <text evidence="1">The sequence shown here is derived from an EMBL/GenBank/DDBJ whole genome shotgun (WGS) entry which is preliminary data.</text>
</comment>
<dbReference type="AlphaFoldDB" id="A0A9P5NHP8"/>
<organism evidence="1 2">
    <name type="scientific">Gymnopilus junonius</name>
    <name type="common">Spectacular rustgill mushroom</name>
    <name type="synonym">Gymnopilus spectabilis subsp. junonius</name>
    <dbReference type="NCBI Taxonomy" id="109634"/>
    <lineage>
        <taxon>Eukaryota</taxon>
        <taxon>Fungi</taxon>
        <taxon>Dikarya</taxon>
        <taxon>Basidiomycota</taxon>
        <taxon>Agaricomycotina</taxon>
        <taxon>Agaricomycetes</taxon>
        <taxon>Agaricomycetidae</taxon>
        <taxon>Agaricales</taxon>
        <taxon>Agaricineae</taxon>
        <taxon>Hymenogastraceae</taxon>
        <taxon>Gymnopilus</taxon>
    </lineage>
</organism>
<name>A0A9P5NHP8_GYMJU</name>
<protein>
    <submittedName>
        <fullName evidence="1">Uncharacterized protein</fullName>
    </submittedName>
</protein>